<dbReference type="Pfam" id="PF00571">
    <property type="entry name" value="CBS"/>
    <property type="match status" value="4"/>
</dbReference>
<dbReference type="PROSITE" id="PS51371">
    <property type="entry name" value="CBS"/>
    <property type="match status" value="2"/>
</dbReference>
<proteinExistence type="predicted"/>
<dbReference type="InterPro" id="IPR003661">
    <property type="entry name" value="HisK_dim/P_dom"/>
</dbReference>
<dbReference type="SMART" id="SM00387">
    <property type="entry name" value="HATPase_c"/>
    <property type="match status" value="1"/>
</dbReference>
<dbReference type="InterPro" id="IPR000014">
    <property type="entry name" value="PAS"/>
</dbReference>
<dbReference type="InterPro" id="IPR035965">
    <property type="entry name" value="PAS-like_dom_sf"/>
</dbReference>
<evidence type="ECO:0000313" key="11">
    <source>
        <dbReference type="Proteomes" id="UP000009881"/>
    </source>
</evidence>
<dbReference type="PANTHER" id="PTHR43304:SF1">
    <property type="entry name" value="PAC DOMAIN-CONTAINING PROTEIN"/>
    <property type="match status" value="1"/>
</dbReference>
<dbReference type="CDD" id="cd00130">
    <property type="entry name" value="PAS"/>
    <property type="match status" value="1"/>
</dbReference>
<dbReference type="InterPro" id="IPR001610">
    <property type="entry name" value="PAC"/>
</dbReference>
<dbReference type="InterPro" id="IPR036890">
    <property type="entry name" value="HATPase_C_sf"/>
</dbReference>
<dbReference type="PRINTS" id="PR00344">
    <property type="entry name" value="BCTRLSENSOR"/>
</dbReference>
<evidence type="ECO:0000259" key="8">
    <source>
        <dbReference type="PROSITE" id="PS50113"/>
    </source>
</evidence>
<dbReference type="InterPro" id="IPR004358">
    <property type="entry name" value="Sig_transdc_His_kin-like_C"/>
</dbReference>
<keyword evidence="4" id="KW-0808">Transferase</keyword>
<dbReference type="InterPro" id="IPR000644">
    <property type="entry name" value="CBS_dom"/>
</dbReference>
<keyword evidence="11" id="KW-1185">Reference proteome</keyword>
<reference evidence="10 11" key="1">
    <citation type="journal article" date="2013" name="Genome Announc.">
        <title>Draft Genome Sequence of an Alphaproteobacterium, Caenispirillum salinarum AK4(T), Isolated from a Solar Saltern.</title>
        <authorList>
            <person name="Khatri I."/>
            <person name="Singh A."/>
            <person name="Korpole S."/>
            <person name="Pinnaka A.K."/>
            <person name="Subramanian S."/>
        </authorList>
    </citation>
    <scope>NUCLEOTIDE SEQUENCE [LARGE SCALE GENOMIC DNA]</scope>
    <source>
        <strain evidence="10 11">AK4</strain>
    </source>
</reference>
<dbReference type="Pfam" id="PF02518">
    <property type="entry name" value="HATPase_c"/>
    <property type="match status" value="1"/>
</dbReference>
<evidence type="ECO:0000256" key="6">
    <source>
        <dbReference type="PROSITE-ProRule" id="PRU00703"/>
    </source>
</evidence>
<dbReference type="Pfam" id="PF08448">
    <property type="entry name" value="PAS_4"/>
    <property type="match status" value="1"/>
</dbReference>
<dbReference type="InterPro" id="IPR000700">
    <property type="entry name" value="PAS-assoc_C"/>
</dbReference>
<keyword evidence="6" id="KW-0129">CBS domain</keyword>
<dbReference type="Pfam" id="PF00512">
    <property type="entry name" value="HisKA"/>
    <property type="match status" value="1"/>
</dbReference>
<dbReference type="EC" id="2.7.13.3" evidence="2"/>
<dbReference type="InterPro" id="IPR003594">
    <property type="entry name" value="HATPase_dom"/>
</dbReference>
<accession>K9GMF8</accession>
<evidence type="ECO:0000256" key="5">
    <source>
        <dbReference type="ARBA" id="ARBA00022777"/>
    </source>
</evidence>
<comment type="caution">
    <text evidence="10">The sequence shown here is derived from an EMBL/GenBank/DDBJ whole genome shotgun (WGS) entry which is preliminary data.</text>
</comment>
<organism evidence="10 11">
    <name type="scientific">Caenispirillum salinarum AK4</name>
    <dbReference type="NCBI Taxonomy" id="1238182"/>
    <lineage>
        <taxon>Bacteria</taxon>
        <taxon>Pseudomonadati</taxon>
        <taxon>Pseudomonadota</taxon>
        <taxon>Alphaproteobacteria</taxon>
        <taxon>Rhodospirillales</taxon>
        <taxon>Novispirillaceae</taxon>
        <taxon>Caenispirillum</taxon>
    </lineage>
</organism>
<dbReference type="Proteomes" id="UP000009881">
    <property type="component" value="Unassembled WGS sequence"/>
</dbReference>
<dbReference type="InterPro" id="IPR052162">
    <property type="entry name" value="Sensor_kinase/Photoreceptor"/>
</dbReference>
<evidence type="ECO:0000256" key="2">
    <source>
        <dbReference type="ARBA" id="ARBA00012438"/>
    </source>
</evidence>
<evidence type="ECO:0000256" key="4">
    <source>
        <dbReference type="ARBA" id="ARBA00022679"/>
    </source>
</evidence>
<feature type="domain" description="Histidine kinase" evidence="7">
    <location>
        <begin position="442"/>
        <end position="672"/>
    </location>
</feature>
<evidence type="ECO:0000259" key="7">
    <source>
        <dbReference type="PROSITE" id="PS50109"/>
    </source>
</evidence>
<dbReference type="InterPro" id="IPR036097">
    <property type="entry name" value="HisK_dim/P_sf"/>
</dbReference>
<evidence type="ECO:0000259" key="9">
    <source>
        <dbReference type="PROSITE" id="PS51371"/>
    </source>
</evidence>
<dbReference type="NCBIfam" id="TIGR00229">
    <property type="entry name" value="sensory_box"/>
    <property type="match status" value="1"/>
</dbReference>
<feature type="domain" description="PAC" evidence="8">
    <location>
        <begin position="372"/>
        <end position="424"/>
    </location>
</feature>
<sequence length="679" mass="73679">MPDGGRDTGRASAHDAVALELARRDRWPVGRIVRQSILQCPGQTPVAAAARMMADAACSSIIVTERGAPAGIWTERDALALDLTDPATLALPVRDLMSAPIRTLHQDTTIEDAMPRFREARLRHFLVVDDSGAAVGVLSRTDVVRNSGLHGYLTLRTVGSVAKRRPLTVAATDTVAAVAAALRNSEAEAAVVLEADGKPYGIVTERDILRRVAGRDVARPVREIASAPILSIAEDAPLLHAQEMMEANRIRHLAVQSGDADILAVLSFTDILTGIEVDYLRHLQEAVSRQVQALEAGKARQDSILSLTQEGYAETDSHGRITDCNAAFEHLLGIGRTGLIGLPLPALAEGDAARKLEAGFAVVRGAEGAPHHTFETDLRHHGGGLRHVRISATVLRDDAGNTTGAFAFFSDLTELRAGEMRNRALVEQLRQSNEELEAFAYIVSHDLQEPLRMVASYLQLVDRRIGDALDPETREFMAFAAGGATRMQSMITDLLDYSRIDRKGHAFDDCDAALAVESAVRRLDATLSSVGARVTWDPLPTVKADFTQLVRLFQHLIDNAVKFRDPHRAPRVHISAERVTTDHGAGQETDGPACRLPAWRFSVRDNGIGIEPSFADRIFQMFQRLHARGAYGGNGIGLAICKRIVERHGGVIGVDSRLGEGSTFHVTLPDFPTQPEDTP</sequence>
<dbReference type="Gene3D" id="1.10.287.130">
    <property type="match status" value="1"/>
</dbReference>
<dbReference type="CDD" id="cd09833">
    <property type="entry name" value="CBS_pair_GGDEF_PAS_repeat1"/>
    <property type="match status" value="1"/>
</dbReference>
<dbReference type="SUPFAM" id="SSF54631">
    <property type="entry name" value="CBS-domain pair"/>
    <property type="match status" value="2"/>
</dbReference>
<evidence type="ECO:0000313" key="10">
    <source>
        <dbReference type="EMBL" id="EKV26272.1"/>
    </source>
</evidence>
<dbReference type="PROSITE" id="PS50113">
    <property type="entry name" value="PAC"/>
    <property type="match status" value="1"/>
</dbReference>
<keyword evidence="3" id="KW-0597">Phosphoprotein</keyword>
<dbReference type="InterPro" id="IPR013656">
    <property type="entry name" value="PAS_4"/>
</dbReference>
<dbReference type="SUPFAM" id="SSF47384">
    <property type="entry name" value="Homodimeric domain of signal transducing histidine kinase"/>
    <property type="match status" value="1"/>
</dbReference>
<feature type="domain" description="CBS" evidence="9">
    <location>
        <begin position="97"/>
        <end position="155"/>
    </location>
</feature>
<dbReference type="InterPro" id="IPR046342">
    <property type="entry name" value="CBS_dom_sf"/>
</dbReference>
<dbReference type="Gene3D" id="3.10.580.10">
    <property type="entry name" value="CBS-domain"/>
    <property type="match status" value="2"/>
</dbReference>
<dbReference type="SMART" id="SM00388">
    <property type="entry name" value="HisKA"/>
    <property type="match status" value="1"/>
</dbReference>
<dbReference type="CDD" id="cd00082">
    <property type="entry name" value="HisKA"/>
    <property type="match status" value="1"/>
</dbReference>
<dbReference type="eggNOG" id="COG4251">
    <property type="taxonomic scope" value="Bacteria"/>
</dbReference>
<dbReference type="SMART" id="SM00086">
    <property type="entry name" value="PAC"/>
    <property type="match status" value="1"/>
</dbReference>
<dbReference type="PROSITE" id="PS50109">
    <property type="entry name" value="HIS_KIN"/>
    <property type="match status" value="1"/>
</dbReference>
<dbReference type="EMBL" id="ANHY01000033">
    <property type="protein sequence ID" value="EKV26272.1"/>
    <property type="molecule type" value="Genomic_DNA"/>
</dbReference>
<name>K9GMF8_9PROT</name>
<keyword evidence="5" id="KW-0418">Kinase</keyword>
<dbReference type="SUPFAM" id="SSF55874">
    <property type="entry name" value="ATPase domain of HSP90 chaperone/DNA topoisomerase II/histidine kinase"/>
    <property type="match status" value="1"/>
</dbReference>
<dbReference type="STRING" id="1238182.C882_2850"/>
<dbReference type="SMART" id="SM00116">
    <property type="entry name" value="CBS"/>
    <property type="match status" value="4"/>
</dbReference>
<dbReference type="PANTHER" id="PTHR43304">
    <property type="entry name" value="PHYTOCHROME-LIKE PROTEIN CPH1"/>
    <property type="match status" value="1"/>
</dbReference>
<evidence type="ECO:0000256" key="3">
    <source>
        <dbReference type="ARBA" id="ARBA00022553"/>
    </source>
</evidence>
<dbReference type="SMART" id="SM00091">
    <property type="entry name" value="PAS"/>
    <property type="match status" value="1"/>
</dbReference>
<dbReference type="Gene3D" id="3.30.450.20">
    <property type="entry name" value="PAS domain"/>
    <property type="match status" value="1"/>
</dbReference>
<dbReference type="AlphaFoldDB" id="K9GMF8"/>
<comment type="catalytic activity">
    <reaction evidence="1">
        <text>ATP + protein L-histidine = ADP + protein N-phospho-L-histidine.</text>
        <dbReference type="EC" id="2.7.13.3"/>
    </reaction>
</comment>
<evidence type="ECO:0000256" key="1">
    <source>
        <dbReference type="ARBA" id="ARBA00000085"/>
    </source>
</evidence>
<feature type="domain" description="CBS" evidence="9">
    <location>
        <begin position="162"/>
        <end position="221"/>
    </location>
</feature>
<gene>
    <name evidence="10" type="ORF">C882_2850</name>
</gene>
<dbReference type="Gene3D" id="3.30.565.10">
    <property type="entry name" value="Histidine kinase-like ATPase, C-terminal domain"/>
    <property type="match status" value="1"/>
</dbReference>
<dbReference type="SUPFAM" id="SSF55785">
    <property type="entry name" value="PYP-like sensor domain (PAS domain)"/>
    <property type="match status" value="1"/>
</dbReference>
<protein>
    <recommendedName>
        <fullName evidence="2">histidine kinase</fullName>
        <ecNumber evidence="2">2.7.13.3</ecNumber>
    </recommendedName>
</protein>
<dbReference type="GO" id="GO:0000155">
    <property type="term" value="F:phosphorelay sensor kinase activity"/>
    <property type="evidence" value="ECO:0007669"/>
    <property type="project" value="InterPro"/>
</dbReference>
<dbReference type="InterPro" id="IPR005467">
    <property type="entry name" value="His_kinase_dom"/>
</dbReference>